<evidence type="ECO:0000256" key="4">
    <source>
        <dbReference type="ARBA" id="ARBA00022946"/>
    </source>
</evidence>
<dbReference type="GO" id="GO:0016020">
    <property type="term" value="C:membrane"/>
    <property type="evidence" value="ECO:0007669"/>
    <property type="project" value="UniProtKB-SubCell"/>
</dbReference>
<evidence type="ECO:0000313" key="9">
    <source>
        <dbReference type="Proteomes" id="UP000319897"/>
    </source>
</evidence>
<protein>
    <submittedName>
        <fullName evidence="8">ETC complex I subunit</fullName>
    </submittedName>
</protein>
<evidence type="ECO:0000256" key="7">
    <source>
        <dbReference type="SAM" id="MobiDB-lite"/>
    </source>
</evidence>
<dbReference type="Proteomes" id="UP000319897">
    <property type="component" value="Unassembled WGS sequence"/>
</dbReference>
<comment type="subcellular location">
    <subcellularLocation>
        <location evidence="1">Membrane</location>
    </subcellularLocation>
</comment>
<evidence type="ECO:0000256" key="1">
    <source>
        <dbReference type="ARBA" id="ARBA00004370"/>
    </source>
</evidence>
<keyword evidence="4" id="KW-0809">Transit peptide</keyword>
<dbReference type="Pfam" id="PF04800">
    <property type="entry name" value="NDUS4"/>
    <property type="match status" value="1"/>
</dbReference>
<accession>A0A501XP91</accession>
<keyword evidence="5" id="KW-0249">Electron transport</keyword>
<comment type="caution">
    <text evidence="8">The sequence shown here is derived from an EMBL/GenBank/DDBJ whole genome shotgun (WGS) entry which is preliminary data.</text>
</comment>
<keyword evidence="9" id="KW-1185">Reference proteome</keyword>
<evidence type="ECO:0000256" key="6">
    <source>
        <dbReference type="ARBA" id="ARBA00023136"/>
    </source>
</evidence>
<feature type="region of interest" description="Disordered" evidence="7">
    <location>
        <begin position="1"/>
        <end position="21"/>
    </location>
</feature>
<dbReference type="Gene3D" id="3.30.160.190">
    <property type="entry name" value="atu1810 like domain"/>
    <property type="match status" value="1"/>
</dbReference>
<dbReference type="OrthoDB" id="9799572at2"/>
<dbReference type="AlphaFoldDB" id="A0A501XP91"/>
<keyword evidence="6" id="KW-0472">Membrane</keyword>
<dbReference type="EMBL" id="VFSU01000018">
    <property type="protein sequence ID" value="TPE62481.1"/>
    <property type="molecule type" value="Genomic_DNA"/>
</dbReference>
<gene>
    <name evidence="8" type="ORF">FJQ54_06185</name>
</gene>
<name>A0A501XP91_9SPHN</name>
<keyword evidence="3" id="KW-0679">Respiratory chain</keyword>
<dbReference type="RefSeq" id="WP_140927545.1">
    <property type="nucleotide sequence ID" value="NZ_VFSU01000018.1"/>
</dbReference>
<keyword evidence="2" id="KW-0813">Transport</keyword>
<evidence type="ECO:0000256" key="5">
    <source>
        <dbReference type="ARBA" id="ARBA00022982"/>
    </source>
</evidence>
<reference evidence="8 9" key="1">
    <citation type="submission" date="2019-06" db="EMBL/GenBank/DDBJ databases">
        <authorList>
            <person name="Lee I."/>
            <person name="Jang G.I."/>
            <person name="Hwang C.Y."/>
        </authorList>
    </citation>
    <scope>NUCLEOTIDE SEQUENCE [LARGE SCALE GENOMIC DNA]</scope>
    <source>
        <strain evidence="8 9">PAMC 28131</strain>
    </source>
</reference>
<evidence type="ECO:0000256" key="3">
    <source>
        <dbReference type="ARBA" id="ARBA00022660"/>
    </source>
</evidence>
<dbReference type="InterPro" id="IPR006885">
    <property type="entry name" value="NADH_UbQ_FeS_4_mit-like"/>
</dbReference>
<dbReference type="GO" id="GO:0022900">
    <property type="term" value="P:electron transport chain"/>
    <property type="evidence" value="ECO:0007669"/>
    <property type="project" value="InterPro"/>
</dbReference>
<evidence type="ECO:0000256" key="2">
    <source>
        <dbReference type="ARBA" id="ARBA00022448"/>
    </source>
</evidence>
<evidence type="ECO:0000313" key="8">
    <source>
        <dbReference type="EMBL" id="TPE62481.1"/>
    </source>
</evidence>
<organism evidence="8 9">
    <name type="scientific">Sandaracinobacter neustonicus</name>
    <dbReference type="NCBI Taxonomy" id="1715348"/>
    <lineage>
        <taxon>Bacteria</taxon>
        <taxon>Pseudomonadati</taxon>
        <taxon>Pseudomonadota</taxon>
        <taxon>Alphaproteobacteria</taxon>
        <taxon>Sphingomonadales</taxon>
        <taxon>Sphingosinicellaceae</taxon>
        <taxon>Sandaracinobacter</taxon>
    </lineage>
</organism>
<proteinExistence type="predicted"/>
<sequence length="93" mass="10461">MRKARIYQRGAPATQSGKARADSWILEPEPVEKKRPDPLMGWVGSGDTETQLRLVFPSLETALAYAAREGFEPEVEQAPAKRLILQSYADNFR</sequence>
<dbReference type="InterPro" id="IPR038532">
    <property type="entry name" value="NDUFS4-like_sf"/>
</dbReference>